<keyword evidence="2" id="KW-1185">Reference proteome</keyword>
<reference evidence="1 2" key="1">
    <citation type="submission" date="2024-09" db="EMBL/GenBank/DDBJ databases">
        <title>Chromosome-scale assembly of Riccia fluitans.</title>
        <authorList>
            <person name="Paukszto L."/>
            <person name="Sawicki J."/>
            <person name="Karawczyk K."/>
            <person name="Piernik-Szablinska J."/>
            <person name="Szczecinska M."/>
            <person name="Mazdziarz M."/>
        </authorList>
    </citation>
    <scope>NUCLEOTIDE SEQUENCE [LARGE SCALE GENOMIC DNA]</scope>
    <source>
        <strain evidence="1">Rf_01</strain>
        <tissue evidence="1">Aerial parts of the thallus</tissue>
    </source>
</reference>
<evidence type="ECO:0008006" key="3">
    <source>
        <dbReference type="Google" id="ProtNLM"/>
    </source>
</evidence>
<organism evidence="1 2">
    <name type="scientific">Riccia fluitans</name>
    <dbReference type="NCBI Taxonomy" id="41844"/>
    <lineage>
        <taxon>Eukaryota</taxon>
        <taxon>Viridiplantae</taxon>
        <taxon>Streptophyta</taxon>
        <taxon>Embryophyta</taxon>
        <taxon>Marchantiophyta</taxon>
        <taxon>Marchantiopsida</taxon>
        <taxon>Marchantiidae</taxon>
        <taxon>Marchantiales</taxon>
        <taxon>Ricciaceae</taxon>
        <taxon>Riccia</taxon>
    </lineage>
</organism>
<name>A0ABD1Z526_9MARC</name>
<protein>
    <recommendedName>
        <fullName evidence="3">MADF domain-containing protein</fullName>
    </recommendedName>
</protein>
<accession>A0ABD1Z526</accession>
<dbReference type="PANTHER" id="PTHR33492:SF4">
    <property type="entry name" value="OS02G0174300 PROTEIN"/>
    <property type="match status" value="1"/>
</dbReference>
<dbReference type="EMBL" id="JBHFFA010000002">
    <property type="protein sequence ID" value="KAL2642573.1"/>
    <property type="molecule type" value="Genomic_DNA"/>
</dbReference>
<gene>
    <name evidence="1" type="ORF">R1flu_010160</name>
</gene>
<dbReference type="AlphaFoldDB" id="A0ABD1Z526"/>
<sequence>MLANGVQADPSQLRNKWESVLGHYKKVKDWNNRSGVELYASLSKVDRKLNALPLEIPKHWHDILESFYGNRPSVIRPCMAESIPWALSLDRRDLPTDDADDGGFDSTIDPTVRSNFGKRRKKDISKSATTIVNAMD</sequence>
<comment type="caution">
    <text evidence="1">The sequence shown here is derived from an EMBL/GenBank/DDBJ whole genome shotgun (WGS) entry which is preliminary data.</text>
</comment>
<proteinExistence type="predicted"/>
<dbReference type="PANTHER" id="PTHR33492">
    <property type="entry name" value="OSJNBA0043A12.37 PROTEIN-RELATED"/>
    <property type="match status" value="1"/>
</dbReference>
<evidence type="ECO:0000313" key="1">
    <source>
        <dbReference type="EMBL" id="KAL2642573.1"/>
    </source>
</evidence>
<dbReference type="Proteomes" id="UP001605036">
    <property type="component" value="Unassembled WGS sequence"/>
</dbReference>
<evidence type="ECO:0000313" key="2">
    <source>
        <dbReference type="Proteomes" id="UP001605036"/>
    </source>
</evidence>